<accession>A0A543KPB1</accession>
<evidence type="ECO:0000313" key="1">
    <source>
        <dbReference type="EMBL" id="TQM96911.1"/>
    </source>
</evidence>
<protein>
    <submittedName>
        <fullName evidence="1">Uncharacterized protein</fullName>
    </submittedName>
</protein>
<reference evidence="1 2" key="1">
    <citation type="submission" date="2019-06" db="EMBL/GenBank/DDBJ databases">
        <title>Sequencing the genomes of 1000 actinobacteria strains.</title>
        <authorList>
            <person name="Klenk H.-P."/>
        </authorList>
    </citation>
    <scope>NUCLEOTIDE SEQUENCE [LARGE SCALE GENOMIC DNA]</scope>
    <source>
        <strain evidence="1 2">DSM 12362</strain>
    </source>
</reference>
<gene>
    <name evidence="1" type="ORF">FB476_1804</name>
</gene>
<dbReference type="RefSeq" id="WP_141818461.1">
    <property type="nucleotide sequence ID" value="NZ_BAAAIL010000004.1"/>
</dbReference>
<dbReference type="Proteomes" id="UP000315133">
    <property type="component" value="Unassembled WGS sequence"/>
</dbReference>
<keyword evidence="2" id="KW-1185">Reference proteome</keyword>
<dbReference type="EMBL" id="VFPU01000001">
    <property type="protein sequence ID" value="TQM96911.1"/>
    <property type="molecule type" value="Genomic_DNA"/>
</dbReference>
<sequence>MNGTAADVSRLARSALGMAGQVQALGLATAAAVADRWLGALDPAPGPTTHAGPADRWGDLLGAVATTPTADRLVLPAAAPGNITGAELWVHNPTARPVEVEVHVGPLTSSTGGTLPTGAARAMPVGVAPRAPLVVAPGGAARVRLEVAVPEGTPAGHLHGVVTCSATPRQALPVVLEVRAAGEAGP</sequence>
<comment type="caution">
    <text evidence="1">The sequence shown here is derived from an EMBL/GenBank/DDBJ whole genome shotgun (WGS) entry which is preliminary data.</text>
</comment>
<organism evidence="1 2">
    <name type="scientific">Ornithinimicrobium humiphilum</name>
    <dbReference type="NCBI Taxonomy" id="125288"/>
    <lineage>
        <taxon>Bacteria</taxon>
        <taxon>Bacillati</taxon>
        <taxon>Actinomycetota</taxon>
        <taxon>Actinomycetes</taxon>
        <taxon>Micrococcales</taxon>
        <taxon>Ornithinimicrobiaceae</taxon>
        <taxon>Ornithinimicrobium</taxon>
    </lineage>
</organism>
<dbReference type="AlphaFoldDB" id="A0A543KPB1"/>
<proteinExistence type="predicted"/>
<name>A0A543KPB1_9MICO</name>
<evidence type="ECO:0000313" key="2">
    <source>
        <dbReference type="Proteomes" id="UP000315133"/>
    </source>
</evidence>
<dbReference type="OrthoDB" id="9956035at2"/>